<organism evidence="2 3">
    <name type="scientific">Luteimonas viscosa</name>
    <dbReference type="NCBI Taxonomy" id="1132694"/>
    <lineage>
        <taxon>Bacteria</taxon>
        <taxon>Pseudomonadati</taxon>
        <taxon>Pseudomonadota</taxon>
        <taxon>Gammaproteobacteria</taxon>
        <taxon>Lysobacterales</taxon>
        <taxon>Lysobacteraceae</taxon>
        <taxon>Luteimonas</taxon>
    </lineage>
</organism>
<keyword evidence="3" id="KW-1185">Reference proteome</keyword>
<dbReference type="Gene3D" id="3.10.129.10">
    <property type="entry name" value="Hotdog Thioesterase"/>
    <property type="match status" value="1"/>
</dbReference>
<gene>
    <name evidence="2" type="ORF">FZO89_11390</name>
</gene>
<evidence type="ECO:0000313" key="3">
    <source>
        <dbReference type="Proteomes" id="UP000324973"/>
    </source>
</evidence>
<protein>
    <recommendedName>
        <fullName evidence="1">ApeI dehydratase-like domain-containing protein</fullName>
    </recommendedName>
</protein>
<name>A0A5D4XSM6_9GAMM</name>
<feature type="domain" description="ApeI dehydratase-like" evidence="1">
    <location>
        <begin position="2"/>
        <end position="91"/>
    </location>
</feature>
<dbReference type="AlphaFoldDB" id="A0A5D4XSM6"/>
<evidence type="ECO:0000313" key="2">
    <source>
        <dbReference type="EMBL" id="TYT27596.1"/>
    </source>
</evidence>
<evidence type="ECO:0000259" key="1">
    <source>
        <dbReference type="Pfam" id="PF22818"/>
    </source>
</evidence>
<dbReference type="SUPFAM" id="SSF54637">
    <property type="entry name" value="Thioesterase/thiol ester dehydrase-isomerase"/>
    <property type="match status" value="1"/>
</dbReference>
<comment type="caution">
    <text evidence="2">The sequence shown here is derived from an EMBL/GenBank/DDBJ whole genome shotgun (WGS) entry which is preliminary data.</text>
</comment>
<dbReference type="Proteomes" id="UP000324973">
    <property type="component" value="Unassembled WGS sequence"/>
</dbReference>
<dbReference type="Pfam" id="PF22818">
    <property type="entry name" value="ApeI-like"/>
    <property type="match status" value="1"/>
</dbReference>
<dbReference type="RefSeq" id="WP_149104143.1">
    <property type="nucleotide sequence ID" value="NZ_VTFT01000001.1"/>
</dbReference>
<sequence>MEFVVDAGHPALPGHFPGRPVVPGVVVLDRVVAAIESASGPLPPLRLPQVKFLQPLLPGQLARIELEPVATAPAGRWRFRVLRGEATIATGEIVAEAAPA</sequence>
<accession>A0A5D4XSM6</accession>
<dbReference type="OrthoDB" id="9812842at2"/>
<dbReference type="InterPro" id="IPR054545">
    <property type="entry name" value="ApeI-like"/>
</dbReference>
<proteinExistence type="predicted"/>
<dbReference type="InterPro" id="IPR029069">
    <property type="entry name" value="HotDog_dom_sf"/>
</dbReference>
<reference evidence="2 3" key="1">
    <citation type="submission" date="2019-08" db="EMBL/GenBank/DDBJ databases">
        <title>Luteimonas viscosus sp. nov., isolated from soil of a sunflower field.</title>
        <authorList>
            <person name="Jianli Z."/>
            <person name="Ying Z."/>
        </authorList>
    </citation>
    <scope>NUCLEOTIDE SEQUENCE [LARGE SCALE GENOMIC DNA]</scope>
    <source>
        <strain evidence="2 3">XBU10</strain>
    </source>
</reference>
<dbReference type="EMBL" id="VTFT01000001">
    <property type="protein sequence ID" value="TYT27596.1"/>
    <property type="molecule type" value="Genomic_DNA"/>
</dbReference>